<dbReference type="Pfam" id="PF13349">
    <property type="entry name" value="DUF4097"/>
    <property type="match status" value="1"/>
</dbReference>
<evidence type="ECO:0000256" key="1">
    <source>
        <dbReference type="SAM" id="MobiDB-lite"/>
    </source>
</evidence>
<proteinExistence type="predicted"/>
<evidence type="ECO:0000259" key="3">
    <source>
        <dbReference type="Pfam" id="PF13349"/>
    </source>
</evidence>
<dbReference type="PANTHER" id="PTHR34094:SF1">
    <property type="entry name" value="PROTEIN FAM185A"/>
    <property type="match status" value="1"/>
</dbReference>
<organism evidence="4 5">
    <name type="scientific">Acidipila rosea</name>
    <dbReference type="NCBI Taxonomy" id="768535"/>
    <lineage>
        <taxon>Bacteria</taxon>
        <taxon>Pseudomonadati</taxon>
        <taxon>Acidobacteriota</taxon>
        <taxon>Terriglobia</taxon>
        <taxon>Terriglobales</taxon>
        <taxon>Acidobacteriaceae</taxon>
        <taxon>Acidipila</taxon>
    </lineage>
</organism>
<name>A0A4R1L0U1_9BACT</name>
<evidence type="ECO:0000256" key="2">
    <source>
        <dbReference type="SAM" id="Phobius"/>
    </source>
</evidence>
<dbReference type="AlphaFoldDB" id="A0A4R1L0U1"/>
<keyword evidence="2" id="KW-0472">Membrane</keyword>
<keyword evidence="2" id="KW-0812">Transmembrane</keyword>
<dbReference type="InterPro" id="IPR025164">
    <property type="entry name" value="Toastrack_DUF4097"/>
</dbReference>
<evidence type="ECO:0000313" key="4">
    <source>
        <dbReference type="EMBL" id="TCK71525.1"/>
    </source>
</evidence>
<protein>
    <submittedName>
        <fullName evidence="4">Putative adhesin</fullName>
    </submittedName>
</protein>
<keyword evidence="2" id="KW-1133">Transmembrane helix</keyword>
<feature type="transmembrane region" description="Helical" evidence="2">
    <location>
        <begin position="37"/>
        <end position="56"/>
    </location>
</feature>
<feature type="region of interest" description="Disordered" evidence="1">
    <location>
        <begin position="468"/>
        <end position="515"/>
    </location>
</feature>
<reference evidence="4 5" key="1">
    <citation type="submission" date="2019-03" db="EMBL/GenBank/DDBJ databases">
        <title>Genomic Encyclopedia of Type Strains, Phase IV (KMG-IV): sequencing the most valuable type-strain genomes for metagenomic binning, comparative biology and taxonomic classification.</title>
        <authorList>
            <person name="Goeker M."/>
        </authorList>
    </citation>
    <scope>NUCLEOTIDE SEQUENCE [LARGE SCALE GENOMIC DNA]</scope>
    <source>
        <strain evidence="4 5">DSM 103428</strain>
    </source>
</reference>
<accession>A0A4R1L0U1</accession>
<dbReference type="EMBL" id="SMGK01000005">
    <property type="protein sequence ID" value="TCK71525.1"/>
    <property type="molecule type" value="Genomic_DNA"/>
</dbReference>
<feature type="domain" description="DUF4097" evidence="3">
    <location>
        <begin position="160"/>
        <end position="471"/>
    </location>
</feature>
<comment type="caution">
    <text evidence="4">The sequence shown here is derived from an EMBL/GenBank/DDBJ whole genome shotgun (WGS) entry which is preliminary data.</text>
</comment>
<feature type="transmembrane region" description="Helical" evidence="2">
    <location>
        <begin position="100"/>
        <end position="123"/>
    </location>
</feature>
<feature type="compositionally biased region" description="Pro residues" evidence="1">
    <location>
        <begin position="480"/>
        <end position="495"/>
    </location>
</feature>
<dbReference type="Proteomes" id="UP000295210">
    <property type="component" value="Unassembled WGS sequence"/>
</dbReference>
<evidence type="ECO:0000313" key="5">
    <source>
        <dbReference type="Proteomes" id="UP000295210"/>
    </source>
</evidence>
<sequence>MATIPPPLTPREARRQARYAARAQMYQARINCRRSSIVRPVVLITVGVVALLLETGKLNPMYFWGWYSHWWPILLIAIGLLLLGEWFLDRDQPYTRCGTGGGVVFLVLLLAFIGWGTHAAHIWGPLHDQFSDNSDDFFSMLGEEHDNDIEFTQAVASNAAIQIENPRGDVVVTSAADDQVHVRAHEVVHSSSDRNTQRDFDALRPRLIATGSSAVLAVAGRNNGRVDLVLEVPRNASLNINAAHGDVSITGLNASADVSAGRGDVKFDTINGDVHARMNHGDFSAHSITGHAFLDGHAGDVTVSDVKGSVVINGEFFGDTHVEQAGSTVHFHSSRTDLDVPRLNGDLTMDSGDLHISQPAGPVRVVTRSKDIEITQLTGDAHIQNSNGEVNLTAMLPLGNIDVSNSTGGISLTLPPTANFEINARTSKDESVQTDFQLTAASSDDTQILSGKVGQGGPKITLTTNHGEIEVRKGDTGPGVEPPMPPMPKRPPHPKAPPEPRLKAPSGPEPHPVSQ</sequence>
<feature type="transmembrane region" description="Helical" evidence="2">
    <location>
        <begin position="68"/>
        <end position="88"/>
    </location>
</feature>
<gene>
    <name evidence="4" type="ORF">C7378_2804</name>
</gene>
<dbReference type="RefSeq" id="WP_131997940.1">
    <property type="nucleotide sequence ID" value="NZ_SMGK01000005.1"/>
</dbReference>
<dbReference type="OrthoDB" id="127291at2"/>
<keyword evidence="5" id="KW-1185">Reference proteome</keyword>
<dbReference type="PANTHER" id="PTHR34094">
    <property type="match status" value="1"/>
</dbReference>